<dbReference type="Pfam" id="PF00550">
    <property type="entry name" value="PP-binding"/>
    <property type="match status" value="1"/>
</dbReference>
<dbReference type="SMART" id="SM00825">
    <property type="entry name" value="PKS_KS"/>
    <property type="match status" value="1"/>
</dbReference>
<evidence type="ECO:0000256" key="1">
    <source>
        <dbReference type="ARBA" id="ARBA00022450"/>
    </source>
</evidence>
<feature type="domain" description="PKS/mFAS DH" evidence="8">
    <location>
        <begin position="1081"/>
        <end position="1359"/>
    </location>
</feature>
<keyword evidence="10" id="KW-1185">Reference proteome</keyword>
<dbReference type="CDD" id="cd00833">
    <property type="entry name" value="PKS"/>
    <property type="match status" value="1"/>
</dbReference>
<dbReference type="Gene3D" id="3.10.129.110">
    <property type="entry name" value="Polyketide synthase dehydratase"/>
    <property type="match status" value="1"/>
</dbReference>
<dbReference type="InterPro" id="IPR050091">
    <property type="entry name" value="PKS_NRPS_Biosynth_Enz"/>
</dbReference>
<dbReference type="Gene3D" id="1.10.1200.10">
    <property type="entry name" value="ACP-like"/>
    <property type="match status" value="1"/>
</dbReference>
<sequence length="1494" mass="158472">MEPIAVVGMAVRFPGSNDLGAFWRNLLDGRDCLSALSDDQILRAGEDPKRLAMPGYVRGRPRIDAPYDFDAAFFGLTPREAEIRDPQFRVFLEVGHAALEHAGQVPADFPGRIGVFAGAGSNRYASEHVEPDARLLRSVGQLAVDFNNDPDYFAASVAQRLGLTGPSLTVRTACSTSLVALHLARQALLAGDCELALVGGSMIDPQSERGFVHVPGGVNSADGSCRPFSSTATGTNFGDGVGAIVLKRLSDALSDGDTVHAVVRGSMVNNDGGRGTGFTAPSVDGQADCITGAFTAAEIDPSTISYFEAHGTGTGIGDRTEVAAMTQAFRALAGQPLPPGSCLLGSVKSNVGHLGTAAGVAGVIKTVLALHHERLPASIHVDAVNPELGLADSPFEVLTESRPWPRQPGSVRRACVNSFGIGGTNAHVILEEAPPIEPGPPPSGAQIVIWSADDRTAETELRDRLRGYFADLDPALFAAAAHTLQVGRTARAVRSAVVARDRDDFLAQLASSVLSSDDRPRSVGLHFPDESAWQPGLATGLYAAEPDFRDVCDAAFEVFEPLAGQLRAPWLAGGAPDHARPILFVLQYAMATCLTRWGVRPESVSGDGVGTLAAQAFREGEISRQLAERVLSGAESPQRIEPRADLTVLIGPGTASSRTLPVLSGTGLDDALATLWVHGQDIDWRSRVPRPARRIPVPGYPYQRRRHWVEYHGPATSDVPKPAGWTLLHERWQPGSEAPTTTVRGGRALVLRSENAQWVTDAVSTAGYHATDLPTVEALRETAVPELIVHALGVTDDDSPDLETGLYSVLACVQTLAKQLRSTPATLAILVRNAVDLTGAEPLNPARAMLNAFARTVEREIPSLRCVLIDVGPVAVTSVLAAELATLTAPHVALRGRTRWLPGIVPVDDAPAEPRPLRENGIYLITGGLGGVGLVIAQALADTGLRPRLALLGRSAARTPGIARLEAAGATVAVLNADVTDSESLSSAFAEVERTFGRGPHGVVHAAGIAGGGLIERRSRSDVDSVLRPKVHGTLALEHALSGRDLDFLVYFSSHAGVSGLRGSADYAAANAFLNAHAAHHRLRHPRTLSIAWPAWDRTGMTDTPGHRVVITPGQTWQLDEHQFGGVAVLPATAMLEFAVTAARALLPDTSPVGLRDVLILRSLPVTEPHYVEVAVSAAPGGHRFRLRSKPVQGQGEWTDHAEGSIEASGAEPELASSSRPSAVPQVPTAAAGPGFGFGPRWESEVRRWRDEHEAVAELELPEKFHADLREHLLHPALLDVATATLIDTTADAVFVPFRYRSIAVFDRLTSRVTARSQLREQTSTTRVVDVDLHDTETGKHLVAIRSLTFRAVPRTDFSRPAAPAATSRDPQLAPAEGARIFLDALSRDLPATVIVDHLGAPSAPEPAAEPTPPPAPAGQPVVEVVRQLWTDLLGNPDIGLDDDFFDVGGSSLAAVHIVDQIEQRYGIALSSGALFESATVRSVSATLTDRGAR</sequence>
<feature type="active site" description="Proton acceptor; for dehydratase activity" evidence="4">
    <location>
        <position position="1122"/>
    </location>
</feature>
<dbReference type="InterPro" id="IPR013968">
    <property type="entry name" value="PKS_KR"/>
</dbReference>
<dbReference type="InterPro" id="IPR020841">
    <property type="entry name" value="PKS_Beta-ketoAc_synthase_dom"/>
</dbReference>
<feature type="region of interest" description="Disordered" evidence="5">
    <location>
        <begin position="1207"/>
        <end position="1227"/>
    </location>
</feature>
<dbReference type="SMART" id="SM00826">
    <property type="entry name" value="PKS_DH"/>
    <property type="match status" value="1"/>
</dbReference>
<dbReference type="SUPFAM" id="SSF53901">
    <property type="entry name" value="Thiolase-like"/>
    <property type="match status" value="1"/>
</dbReference>
<proteinExistence type="predicted"/>
<dbReference type="PROSITE" id="PS00012">
    <property type="entry name" value="PHOSPHOPANTETHEINE"/>
    <property type="match status" value="1"/>
</dbReference>
<dbReference type="InterPro" id="IPR057326">
    <property type="entry name" value="KR_dom"/>
</dbReference>
<evidence type="ECO:0000256" key="5">
    <source>
        <dbReference type="SAM" id="MobiDB-lite"/>
    </source>
</evidence>
<dbReference type="CDD" id="cd08953">
    <property type="entry name" value="KR_2_SDR_x"/>
    <property type="match status" value="1"/>
</dbReference>
<dbReference type="SUPFAM" id="SSF52151">
    <property type="entry name" value="FabD/lysophospholipase-like"/>
    <property type="match status" value="1"/>
</dbReference>
<protein>
    <submittedName>
        <fullName evidence="9">SDR family NAD(P)-dependent oxidoreductase</fullName>
    </submittedName>
</protein>
<evidence type="ECO:0000259" key="6">
    <source>
        <dbReference type="PROSITE" id="PS50075"/>
    </source>
</evidence>
<dbReference type="PANTHER" id="PTHR43775:SF37">
    <property type="entry name" value="SI:DKEY-61P9.11"/>
    <property type="match status" value="1"/>
</dbReference>
<dbReference type="Gene3D" id="3.40.366.10">
    <property type="entry name" value="Malonyl-Coenzyme A Acyl Carrier Protein, domain 2"/>
    <property type="match status" value="1"/>
</dbReference>
<dbReference type="InterPro" id="IPR020806">
    <property type="entry name" value="PKS_PP-bd"/>
</dbReference>
<feature type="domain" description="Ketosynthase family 3 (KS3)" evidence="7">
    <location>
        <begin position="1"/>
        <end position="432"/>
    </location>
</feature>
<dbReference type="InterPro" id="IPR032821">
    <property type="entry name" value="PKS_assoc"/>
</dbReference>
<dbReference type="PANTHER" id="PTHR43775">
    <property type="entry name" value="FATTY ACID SYNTHASE"/>
    <property type="match status" value="1"/>
</dbReference>
<dbReference type="PROSITE" id="PS52004">
    <property type="entry name" value="KS3_2"/>
    <property type="match status" value="1"/>
</dbReference>
<dbReference type="InterPro" id="IPR016039">
    <property type="entry name" value="Thiolase-like"/>
</dbReference>
<dbReference type="InterPro" id="IPR020807">
    <property type="entry name" value="PKS_DH"/>
</dbReference>
<name>A0ABW5I902_9PSEU</name>
<dbReference type="Gene3D" id="3.40.47.10">
    <property type="match status" value="1"/>
</dbReference>
<dbReference type="SMART" id="SM00822">
    <property type="entry name" value="PKS_KR"/>
    <property type="match status" value="1"/>
</dbReference>
<evidence type="ECO:0000256" key="3">
    <source>
        <dbReference type="ARBA" id="ARBA00022679"/>
    </source>
</evidence>
<dbReference type="SUPFAM" id="SSF47336">
    <property type="entry name" value="ACP-like"/>
    <property type="match status" value="1"/>
</dbReference>
<dbReference type="InterPro" id="IPR049551">
    <property type="entry name" value="PKS_DH_C"/>
</dbReference>
<reference evidence="10" key="1">
    <citation type="journal article" date="2019" name="Int. J. Syst. Evol. Microbiol.">
        <title>The Global Catalogue of Microorganisms (GCM) 10K type strain sequencing project: providing services to taxonomists for standard genome sequencing and annotation.</title>
        <authorList>
            <consortium name="The Broad Institute Genomics Platform"/>
            <consortium name="The Broad Institute Genome Sequencing Center for Infectious Disease"/>
            <person name="Wu L."/>
            <person name="Ma J."/>
        </authorList>
    </citation>
    <scope>NUCLEOTIDE SEQUENCE [LARGE SCALE GENOMIC DNA]</scope>
    <source>
        <strain evidence="10">CGMCC 4.7638</strain>
    </source>
</reference>
<dbReference type="Pfam" id="PF21089">
    <property type="entry name" value="PKS_DH_N"/>
    <property type="match status" value="1"/>
</dbReference>
<dbReference type="InterPro" id="IPR009081">
    <property type="entry name" value="PP-bd_ACP"/>
</dbReference>
<feature type="region of interest" description="N-terminal hotdog fold" evidence="4">
    <location>
        <begin position="1081"/>
        <end position="1213"/>
    </location>
</feature>
<dbReference type="SMART" id="SM00823">
    <property type="entry name" value="PKS_PP"/>
    <property type="match status" value="1"/>
</dbReference>
<dbReference type="Gene3D" id="3.30.70.3290">
    <property type="match status" value="2"/>
</dbReference>
<dbReference type="InterPro" id="IPR006162">
    <property type="entry name" value="Ppantetheine_attach_site"/>
</dbReference>
<evidence type="ECO:0000259" key="7">
    <source>
        <dbReference type="PROSITE" id="PS52004"/>
    </source>
</evidence>
<dbReference type="InterPro" id="IPR036736">
    <property type="entry name" value="ACP-like_sf"/>
</dbReference>
<comment type="caution">
    <text evidence="9">The sequence shown here is derived from an EMBL/GenBank/DDBJ whole genome shotgun (WGS) entry which is preliminary data.</text>
</comment>
<dbReference type="InterPro" id="IPR014031">
    <property type="entry name" value="Ketoacyl_synth_C"/>
</dbReference>
<dbReference type="SUPFAM" id="SSF51735">
    <property type="entry name" value="NAD(P)-binding Rossmann-fold domains"/>
    <property type="match status" value="2"/>
</dbReference>
<evidence type="ECO:0000313" key="9">
    <source>
        <dbReference type="EMBL" id="MFD2484795.1"/>
    </source>
</evidence>
<dbReference type="InterPro" id="IPR001227">
    <property type="entry name" value="Ac_transferase_dom_sf"/>
</dbReference>
<dbReference type="Pfam" id="PF08659">
    <property type="entry name" value="KR"/>
    <property type="match status" value="1"/>
</dbReference>
<evidence type="ECO:0000313" key="10">
    <source>
        <dbReference type="Proteomes" id="UP001597542"/>
    </source>
</evidence>
<dbReference type="InterPro" id="IPR049900">
    <property type="entry name" value="PKS_mFAS_DH"/>
</dbReference>
<dbReference type="PROSITE" id="PS52019">
    <property type="entry name" value="PKS_MFAS_DH"/>
    <property type="match status" value="1"/>
</dbReference>
<dbReference type="InterPro" id="IPR014030">
    <property type="entry name" value="Ketoacyl_synth_N"/>
</dbReference>
<dbReference type="RefSeq" id="WP_344276158.1">
    <property type="nucleotide sequence ID" value="NZ_BAAAHV010000012.1"/>
</dbReference>
<evidence type="ECO:0000259" key="8">
    <source>
        <dbReference type="PROSITE" id="PS52019"/>
    </source>
</evidence>
<dbReference type="Pfam" id="PF16197">
    <property type="entry name" value="KAsynt_C_assoc"/>
    <property type="match status" value="1"/>
</dbReference>
<keyword evidence="1" id="KW-0596">Phosphopantetheine</keyword>
<dbReference type="InterPro" id="IPR042104">
    <property type="entry name" value="PKS_dehydratase_sf"/>
</dbReference>
<dbReference type="InterPro" id="IPR049552">
    <property type="entry name" value="PKS_DH_N"/>
</dbReference>
<feature type="region of interest" description="C-terminal hotdog fold" evidence="4">
    <location>
        <begin position="1224"/>
        <end position="1359"/>
    </location>
</feature>
<dbReference type="EMBL" id="JBHUKQ010000015">
    <property type="protein sequence ID" value="MFD2484795.1"/>
    <property type="molecule type" value="Genomic_DNA"/>
</dbReference>
<gene>
    <name evidence="9" type="ORF">ACFSUT_31285</name>
</gene>
<dbReference type="InterPro" id="IPR016035">
    <property type="entry name" value="Acyl_Trfase/lysoPLipase"/>
</dbReference>
<evidence type="ECO:0000256" key="2">
    <source>
        <dbReference type="ARBA" id="ARBA00022553"/>
    </source>
</evidence>
<dbReference type="Proteomes" id="UP001597542">
    <property type="component" value="Unassembled WGS sequence"/>
</dbReference>
<organism evidence="9 10">
    <name type="scientific">Amycolatopsis albidoflavus</name>
    <dbReference type="NCBI Taxonomy" id="102226"/>
    <lineage>
        <taxon>Bacteria</taxon>
        <taxon>Bacillati</taxon>
        <taxon>Actinomycetota</taxon>
        <taxon>Actinomycetes</taxon>
        <taxon>Pseudonocardiales</taxon>
        <taxon>Pseudonocardiaceae</taxon>
        <taxon>Amycolatopsis</taxon>
    </lineage>
</organism>
<keyword evidence="2" id="KW-0597">Phosphoprotein</keyword>
<accession>A0ABW5I902</accession>
<dbReference type="PROSITE" id="PS50075">
    <property type="entry name" value="CARRIER"/>
    <property type="match status" value="1"/>
</dbReference>
<dbReference type="Gene3D" id="3.40.50.720">
    <property type="entry name" value="NAD(P)-binding Rossmann-like Domain"/>
    <property type="match status" value="1"/>
</dbReference>
<feature type="active site" description="Proton donor; for dehydratase activity" evidence="4">
    <location>
        <position position="1280"/>
    </location>
</feature>
<dbReference type="Pfam" id="PF02801">
    <property type="entry name" value="Ketoacyl-synt_C"/>
    <property type="match status" value="1"/>
</dbReference>
<keyword evidence="3" id="KW-0808">Transferase</keyword>
<feature type="domain" description="Carrier" evidence="6">
    <location>
        <begin position="1417"/>
        <end position="1492"/>
    </location>
</feature>
<dbReference type="Pfam" id="PF14765">
    <property type="entry name" value="PS-DH"/>
    <property type="match status" value="1"/>
</dbReference>
<dbReference type="Pfam" id="PF00109">
    <property type="entry name" value="ketoacyl-synt"/>
    <property type="match status" value="1"/>
</dbReference>
<evidence type="ECO:0000256" key="4">
    <source>
        <dbReference type="PROSITE-ProRule" id="PRU01363"/>
    </source>
</evidence>
<dbReference type="InterPro" id="IPR036291">
    <property type="entry name" value="NAD(P)-bd_dom_sf"/>
</dbReference>